<evidence type="ECO:0000259" key="8">
    <source>
        <dbReference type="Pfam" id="PF00528"/>
    </source>
</evidence>
<evidence type="ECO:0000256" key="2">
    <source>
        <dbReference type="ARBA" id="ARBA00022448"/>
    </source>
</evidence>
<evidence type="ECO:0000256" key="5">
    <source>
        <dbReference type="ARBA" id="ARBA00022989"/>
    </source>
</evidence>
<name>A0AA35T6W6_GEOBA</name>
<evidence type="ECO:0000256" key="3">
    <source>
        <dbReference type="ARBA" id="ARBA00022475"/>
    </source>
</evidence>
<feature type="transmembrane region" description="Helical" evidence="7">
    <location>
        <begin position="147"/>
        <end position="173"/>
    </location>
</feature>
<keyword evidence="3" id="KW-1003">Cell membrane</keyword>
<sequence length="180" mass="19315">MPYVVALPIGIYSAVRQYQYTFGDHFFTVISFLGLSIPNFLLALVLIVIGFFVFDQVPGGLFSSEYAAAPWSLGKVLDLLAHYSGCLGADSDDVSPSCRIALNPFITGIGFAFPAVVGGELIVSIVLNLPTTGPVLYDAVTHHDAFLAGAMVMLLSTLLVVGNLVADLTLAWVDPRIRYE</sequence>
<comment type="subcellular location">
    <subcellularLocation>
        <location evidence="1">Cell membrane</location>
        <topology evidence="1">Multi-pass membrane protein</topology>
    </subcellularLocation>
</comment>
<proteinExistence type="predicted"/>
<keyword evidence="5 7" id="KW-1133">Transmembrane helix</keyword>
<comment type="caution">
    <text evidence="9">The sequence shown here is derived from an EMBL/GenBank/DDBJ whole genome shotgun (WGS) entry which is preliminary data.</text>
</comment>
<keyword evidence="4 7" id="KW-0812">Transmembrane</keyword>
<accession>A0AA35T6W6</accession>
<keyword evidence="10" id="KW-1185">Reference proteome</keyword>
<keyword evidence="6 7" id="KW-0472">Membrane</keyword>
<reference evidence="9" key="1">
    <citation type="submission" date="2023-03" db="EMBL/GenBank/DDBJ databases">
        <authorList>
            <person name="Steffen K."/>
            <person name="Cardenas P."/>
        </authorList>
    </citation>
    <scope>NUCLEOTIDE SEQUENCE</scope>
</reference>
<feature type="transmembrane region" description="Helical" evidence="7">
    <location>
        <begin position="105"/>
        <end position="127"/>
    </location>
</feature>
<feature type="domain" description="ABC transmembrane type-1" evidence="8">
    <location>
        <begin position="100"/>
        <end position="178"/>
    </location>
</feature>
<dbReference type="AlphaFoldDB" id="A0AA35T6W6"/>
<protein>
    <submittedName>
        <fullName evidence="9">Oligopeptide transport system permease protein AppB</fullName>
    </submittedName>
</protein>
<dbReference type="GO" id="GO:0055085">
    <property type="term" value="P:transmembrane transport"/>
    <property type="evidence" value="ECO:0007669"/>
    <property type="project" value="InterPro"/>
</dbReference>
<dbReference type="InterPro" id="IPR000515">
    <property type="entry name" value="MetI-like"/>
</dbReference>
<evidence type="ECO:0000256" key="4">
    <source>
        <dbReference type="ARBA" id="ARBA00022692"/>
    </source>
</evidence>
<dbReference type="PANTHER" id="PTHR30465">
    <property type="entry name" value="INNER MEMBRANE ABC TRANSPORTER"/>
    <property type="match status" value="1"/>
</dbReference>
<evidence type="ECO:0000313" key="9">
    <source>
        <dbReference type="EMBL" id="CAI8042855.1"/>
    </source>
</evidence>
<organism evidence="9 10">
    <name type="scientific">Geodia barretti</name>
    <name type="common">Barrett's horny sponge</name>
    <dbReference type="NCBI Taxonomy" id="519541"/>
    <lineage>
        <taxon>Eukaryota</taxon>
        <taxon>Metazoa</taxon>
        <taxon>Porifera</taxon>
        <taxon>Demospongiae</taxon>
        <taxon>Heteroscleromorpha</taxon>
        <taxon>Tetractinellida</taxon>
        <taxon>Astrophorina</taxon>
        <taxon>Geodiidae</taxon>
        <taxon>Geodia</taxon>
    </lineage>
</organism>
<evidence type="ECO:0000256" key="1">
    <source>
        <dbReference type="ARBA" id="ARBA00004651"/>
    </source>
</evidence>
<feature type="transmembrane region" description="Helical" evidence="7">
    <location>
        <begin position="26"/>
        <end position="54"/>
    </location>
</feature>
<dbReference type="GO" id="GO:0005886">
    <property type="term" value="C:plasma membrane"/>
    <property type="evidence" value="ECO:0007669"/>
    <property type="project" value="UniProtKB-SubCell"/>
</dbReference>
<dbReference type="EMBL" id="CASHTH010003286">
    <property type="protein sequence ID" value="CAI8042855.1"/>
    <property type="molecule type" value="Genomic_DNA"/>
</dbReference>
<gene>
    <name evidence="9" type="ORF">GBAR_LOCUS23763</name>
</gene>
<dbReference type="PANTHER" id="PTHR30465:SF43">
    <property type="entry name" value="OLIGOPEPTIDE ABC TRANSPORTER, PERMEASE PROTEIN"/>
    <property type="match status" value="1"/>
</dbReference>
<dbReference type="Pfam" id="PF00528">
    <property type="entry name" value="BPD_transp_1"/>
    <property type="match status" value="1"/>
</dbReference>
<dbReference type="Proteomes" id="UP001174909">
    <property type="component" value="Unassembled WGS sequence"/>
</dbReference>
<evidence type="ECO:0000256" key="6">
    <source>
        <dbReference type="ARBA" id="ARBA00023136"/>
    </source>
</evidence>
<keyword evidence="2" id="KW-0813">Transport</keyword>
<evidence type="ECO:0000256" key="7">
    <source>
        <dbReference type="SAM" id="Phobius"/>
    </source>
</evidence>
<evidence type="ECO:0000313" key="10">
    <source>
        <dbReference type="Proteomes" id="UP001174909"/>
    </source>
</evidence>